<evidence type="ECO:0000313" key="2">
    <source>
        <dbReference type="EMBL" id="MFN6546739.1"/>
    </source>
</evidence>
<name>A0ABW9LGJ7_9MYCO</name>
<dbReference type="InterPro" id="IPR010296">
    <property type="entry name" value="DUF899_thioredox"/>
</dbReference>
<dbReference type="Pfam" id="PF05988">
    <property type="entry name" value="DUF899"/>
    <property type="match status" value="1"/>
</dbReference>
<evidence type="ECO:0000256" key="1">
    <source>
        <dbReference type="SAM" id="MobiDB-lite"/>
    </source>
</evidence>
<evidence type="ECO:0000313" key="3">
    <source>
        <dbReference type="Proteomes" id="UP001635816"/>
    </source>
</evidence>
<dbReference type="SUPFAM" id="SSF52833">
    <property type="entry name" value="Thioredoxin-like"/>
    <property type="match status" value="1"/>
</dbReference>
<protein>
    <submittedName>
        <fullName evidence="2">DUF899 family protein</fullName>
    </submittedName>
</protein>
<dbReference type="EMBL" id="JBKBDD010000011">
    <property type="protein sequence ID" value="MFN6546739.1"/>
    <property type="molecule type" value="Genomic_DNA"/>
</dbReference>
<reference evidence="2 3" key="1">
    <citation type="submission" date="2024-12" db="EMBL/GenBank/DDBJ databases">
        <title>The coexistence of Mycolicibacterium septicum and Mycolicibacterium nivoides in clinical samples.</title>
        <authorList>
            <person name="Wang C."/>
            <person name="Feng Y."/>
            <person name="Zong Z."/>
        </authorList>
    </citation>
    <scope>NUCLEOTIDE SEQUENCE [LARGE SCALE GENOMIC DNA]</scope>
    <source>
        <strain evidence="2 3">120309</strain>
    </source>
</reference>
<dbReference type="InterPro" id="IPR036249">
    <property type="entry name" value="Thioredoxin-like_sf"/>
</dbReference>
<feature type="compositionally biased region" description="Low complexity" evidence="1">
    <location>
        <begin position="165"/>
        <end position="174"/>
    </location>
</feature>
<accession>A0ABW9LGJ7</accession>
<organism evidence="2 3">
    <name type="scientific">Mycolicibacterium nivoides</name>
    <dbReference type="NCBI Taxonomy" id="2487344"/>
    <lineage>
        <taxon>Bacteria</taxon>
        <taxon>Bacillati</taxon>
        <taxon>Actinomycetota</taxon>
        <taxon>Actinomycetes</taxon>
        <taxon>Mycobacteriales</taxon>
        <taxon>Mycobacteriaceae</taxon>
        <taxon>Mycolicibacterium</taxon>
    </lineage>
</organism>
<feature type="region of interest" description="Disordered" evidence="1">
    <location>
        <begin position="150"/>
        <end position="174"/>
    </location>
</feature>
<comment type="caution">
    <text evidence="2">The sequence shown here is derived from an EMBL/GenBank/DDBJ whole genome shotgun (WGS) entry which is preliminary data.</text>
</comment>
<dbReference type="RefSeq" id="WP_409544760.1">
    <property type="nucleotide sequence ID" value="NZ_JBKBDD010000011.1"/>
</dbReference>
<dbReference type="Proteomes" id="UP001635816">
    <property type="component" value="Unassembled WGS sequence"/>
</dbReference>
<sequence length="174" mass="19570">MDRRDRWGCPSCTAAADLTFTEQDRDLLYGKDVTFACVSRAPYASIAAYRDAHSWTFPWYSSRDGDFTYDYHVTLDPARAPIEYNYKSADELRADGFSDDDLRGDWPGASVFLRRGDEVFHTYSTFARGLDHTAVGYPFLDLTPYGRQEPWEDSPAGWPQGGPVVGRPVGDCDG</sequence>
<proteinExistence type="predicted"/>
<gene>
    <name evidence="2" type="ORF">ACK4CT_26435</name>
</gene>
<keyword evidence="3" id="KW-1185">Reference proteome</keyword>